<dbReference type="PIRSF" id="PIRSF000112">
    <property type="entry name" value="Glycerol_dehydrogenase"/>
    <property type="match status" value="1"/>
</dbReference>
<dbReference type="Proteomes" id="UP001165962">
    <property type="component" value="Unassembled WGS sequence"/>
</dbReference>
<dbReference type="InterPro" id="IPR018211">
    <property type="entry name" value="ADH_Fe_CS"/>
</dbReference>
<gene>
    <name evidence="5" type="ORF">G9U52_04890</name>
</gene>
<dbReference type="Pfam" id="PF00465">
    <property type="entry name" value="Fe-ADH"/>
    <property type="match status" value="1"/>
</dbReference>
<dbReference type="Gene3D" id="1.20.1090.10">
    <property type="entry name" value="Dehydroquinate synthase-like - alpha domain"/>
    <property type="match status" value="1"/>
</dbReference>
<comment type="caution">
    <text evidence="5">The sequence shown here is derived from an EMBL/GenBank/DDBJ whole genome shotgun (WGS) entry which is preliminary data.</text>
</comment>
<keyword evidence="6" id="KW-1185">Reference proteome</keyword>
<dbReference type="PANTHER" id="PTHR43616">
    <property type="entry name" value="GLYCEROL DEHYDROGENASE"/>
    <property type="match status" value="1"/>
</dbReference>
<comment type="similarity">
    <text evidence="1">Belongs to the iron-containing alcohol dehydrogenase family.</text>
</comment>
<keyword evidence="3" id="KW-0560">Oxidoreductase</keyword>
<evidence type="ECO:0000256" key="3">
    <source>
        <dbReference type="ARBA" id="ARBA00023002"/>
    </source>
</evidence>
<accession>A0ABX0J0E9</accession>
<feature type="domain" description="Alcohol dehydrogenase iron-type/glycerol dehydrogenase GldA" evidence="4">
    <location>
        <begin position="8"/>
        <end position="153"/>
    </location>
</feature>
<dbReference type="CDD" id="cd08550">
    <property type="entry name" value="GlyDH-like"/>
    <property type="match status" value="1"/>
</dbReference>
<dbReference type="InterPro" id="IPR001670">
    <property type="entry name" value="ADH_Fe/GldA"/>
</dbReference>
<dbReference type="InterPro" id="IPR016205">
    <property type="entry name" value="Glycerol_DH"/>
</dbReference>
<dbReference type="RefSeq" id="WP_166146899.1">
    <property type="nucleotide sequence ID" value="NZ_JAAOIW010000002.1"/>
</dbReference>
<proteinExistence type="inferred from homology"/>
<evidence type="ECO:0000256" key="2">
    <source>
        <dbReference type="ARBA" id="ARBA00022723"/>
    </source>
</evidence>
<evidence type="ECO:0000313" key="6">
    <source>
        <dbReference type="Proteomes" id="UP001165962"/>
    </source>
</evidence>
<dbReference type="PROSITE" id="PS00913">
    <property type="entry name" value="ADH_IRON_1"/>
    <property type="match status" value="1"/>
</dbReference>
<dbReference type="PANTHER" id="PTHR43616:SF3">
    <property type="entry name" value="HYDROXYCARBOXYLATE DEHYDROGENASE A"/>
    <property type="match status" value="1"/>
</dbReference>
<evidence type="ECO:0000313" key="5">
    <source>
        <dbReference type="EMBL" id="NHN29163.1"/>
    </source>
</evidence>
<organism evidence="5 6">
    <name type="scientific">Paenibacillus agricola</name>
    <dbReference type="NCBI Taxonomy" id="2716264"/>
    <lineage>
        <taxon>Bacteria</taxon>
        <taxon>Bacillati</taxon>
        <taxon>Bacillota</taxon>
        <taxon>Bacilli</taxon>
        <taxon>Bacillales</taxon>
        <taxon>Paenibacillaceae</taxon>
        <taxon>Paenibacillus</taxon>
    </lineage>
</organism>
<dbReference type="Gene3D" id="3.40.50.1970">
    <property type="match status" value="1"/>
</dbReference>
<dbReference type="SUPFAM" id="SSF56796">
    <property type="entry name" value="Dehydroquinate synthase-like"/>
    <property type="match status" value="1"/>
</dbReference>
<sequence length="380" mass="41575">MLVSMAYPTVYIQEPQILQQSGEWLGKFGKKLFIITGRNAWVKAGTQVEESLKMYALPYELHFFNGECTYEEAERLLALLPAEIDLIVAIGGGQCMDTAKIVAHRSGLKMATIATLASTCASTTPLSIMYKPGHEYLAIEYFDFCPVLTLVDPQIIAEAPYRYLIAGIGDTLAKWYEATPINAGKFQNAKTRLGLKTAELAKDLLMEFSEQAIAENKKGHAGDAIRQIIDTNILLAGLVGGIGNHTCRGSGAHAFHNGMTCIDEIHGTYHGELVAFGIVCQLMLEQKPEEQVAHLMRFYRLIGLPVSLFDMGVTAVRDAELRLSAQRACDPNETIHYLPFPVLEDNVYAAIYAAHELGERLKAAEPARPSAEGAASVPAN</sequence>
<dbReference type="EMBL" id="JAAOIW010000002">
    <property type="protein sequence ID" value="NHN29163.1"/>
    <property type="molecule type" value="Genomic_DNA"/>
</dbReference>
<evidence type="ECO:0000256" key="1">
    <source>
        <dbReference type="ARBA" id="ARBA00007358"/>
    </source>
</evidence>
<reference evidence="5" key="1">
    <citation type="submission" date="2020-03" db="EMBL/GenBank/DDBJ databases">
        <title>Draft sequencing of Paenibacilllus sp. S3N08.</title>
        <authorList>
            <person name="Kim D.-U."/>
        </authorList>
    </citation>
    <scope>NUCLEOTIDE SEQUENCE</scope>
    <source>
        <strain evidence="5">S3N08</strain>
    </source>
</reference>
<keyword evidence="2" id="KW-0479">Metal-binding</keyword>
<name>A0ABX0J0E9_9BACL</name>
<protein>
    <submittedName>
        <fullName evidence="5">Iron-containing alcohol dehydrogenase family protein</fullName>
    </submittedName>
</protein>
<evidence type="ECO:0000259" key="4">
    <source>
        <dbReference type="Pfam" id="PF00465"/>
    </source>
</evidence>